<name>A0A9K3MXG6_HELAN</name>
<dbReference type="Gramene" id="mRNA:HanXRQr2_Chr12g0558131">
    <property type="protein sequence ID" value="CDS:HanXRQr2_Chr12g0558131.1"/>
    <property type="gene ID" value="HanXRQr2_Chr12g0558131"/>
</dbReference>
<keyword evidence="2" id="KW-1185">Reference proteome</keyword>
<dbReference type="AlphaFoldDB" id="A0A9K3MXG6"/>
<comment type="caution">
    <text evidence="1">The sequence shown here is derived from an EMBL/GenBank/DDBJ whole genome shotgun (WGS) entry which is preliminary data.</text>
</comment>
<sequence length="101" mass="11779">MSDKRLIGHQHNCFTFLSGLISSNKIIISSFLRNKIKSKKVIYDTIPSSLSAKQFANINFIFRNGLKQVNKYISNYHNSNKISNQKYSHQKQLWRTDSVQK</sequence>
<organism evidence="1 2">
    <name type="scientific">Helianthus annuus</name>
    <name type="common">Common sunflower</name>
    <dbReference type="NCBI Taxonomy" id="4232"/>
    <lineage>
        <taxon>Eukaryota</taxon>
        <taxon>Viridiplantae</taxon>
        <taxon>Streptophyta</taxon>
        <taxon>Embryophyta</taxon>
        <taxon>Tracheophyta</taxon>
        <taxon>Spermatophyta</taxon>
        <taxon>Magnoliopsida</taxon>
        <taxon>eudicotyledons</taxon>
        <taxon>Gunneridae</taxon>
        <taxon>Pentapetalae</taxon>
        <taxon>asterids</taxon>
        <taxon>campanulids</taxon>
        <taxon>Asterales</taxon>
        <taxon>Asteraceae</taxon>
        <taxon>Asteroideae</taxon>
        <taxon>Heliantheae alliance</taxon>
        <taxon>Heliantheae</taxon>
        <taxon>Helianthus</taxon>
    </lineage>
</organism>
<dbReference type="Proteomes" id="UP000215914">
    <property type="component" value="Unassembled WGS sequence"/>
</dbReference>
<gene>
    <name evidence="1" type="ORF">HanXRQr2_Chr12g0558131</name>
</gene>
<dbReference type="EMBL" id="MNCJ02000327">
    <property type="protein sequence ID" value="KAF5779332.1"/>
    <property type="molecule type" value="Genomic_DNA"/>
</dbReference>
<evidence type="ECO:0000313" key="2">
    <source>
        <dbReference type="Proteomes" id="UP000215914"/>
    </source>
</evidence>
<evidence type="ECO:0000313" key="1">
    <source>
        <dbReference type="EMBL" id="KAF5779332.1"/>
    </source>
</evidence>
<reference evidence="1" key="2">
    <citation type="submission" date="2020-06" db="EMBL/GenBank/DDBJ databases">
        <title>Helianthus annuus Genome sequencing and assembly Release 2.</title>
        <authorList>
            <person name="Gouzy J."/>
            <person name="Langlade N."/>
            <person name="Munos S."/>
        </authorList>
    </citation>
    <scope>NUCLEOTIDE SEQUENCE</scope>
    <source>
        <tissue evidence="1">Leaves</tissue>
    </source>
</reference>
<reference evidence="1" key="1">
    <citation type="journal article" date="2017" name="Nature">
        <title>The sunflower genome provides insights into oil metabolism, flowering and Asterid evolution.</title>
        <authorList>
            <person name="Badouin H."/>
            <person name="Gouzy J."/>
            <person name="Grassa C.J."/>
            <person name="Murat F."/>
            <person name="Staton S.E."/>
            <person name="Cottret L."/>
            <person name="Lelandais-Briere C."/>
            <person name="Owens G.L."/>
            <person name="Carrere S."/>
            <person name="Mayjonade B."/>
            <person name="Legrand L."/>
            <person name="Gill N."/>
            <person name="Kane N.C."/>
            <person name="Bowers J.E."/>
            <person name="Hubner S."/>
            <person name="Bellec A."/>
            <person name="Berard A."/>
            <person name="Berges H."/>
            <person name="Blanchet N."/>
            <person name="Boniface M.C."/>
            <person name="Brunel D."/>
            <person name="Catrice O."/>
            <person name="Chaidir N."/>
            <person name="Claudel C."/>
            <person name="Donnadieu C."/>
            <person name="Faraut T."/>
            <person name="Fievet G."/>
            <person name="Helmstetter N."/>
            <person name="King M."/>
            <person name="Knapp S.J."/>
            <person name="Lai Z."/>
            <person name="Le Paslier M.C."/>
            <person name="Lippi Y."/>
            <person name="Lorenzon L."/>
            <person name="Mandel J.R."/>
            <person name="Marage G."/>
            <person name="Marchand G."/>
            <person name="Marquand E."/>
            <person name="Bret-Mestries E."/>
            <person name="Morien E."/>
            <person name="Nambeesan S."/>
            <person name="Nguyen T."/>
            <person name="Pegot-Espagnet P."/>
            <person name="Pouilly N."/>
            <person name="Raftis F."/>
            <person name="Sallet E."/>
            <person name="Schiex T."/>
            <person name="Thomas J."/>
            <person name="Vandecasteele C."/>
            <person name="Vares D."/>
            <person name="Vear F."/>
            <person name="Vautrin S."/>
            <person name="Crespi M."/>
            <person name="Mangin B."/>
            <person name="Burke J.M."/>
            <person name="Salse J."/>
            <person name="Munos S."/>
            <person name="Vincourt P."/>
            <person name="Rieseberg L.H."/>
            <person name="Langlade N.B."/>
        </authorList>
    </citation>
    <scope>NUCLEOTIDE SEQUENCE</scope>
    <source>
        <tissue evidence="1">Leaves</tissue>
    </source>
</reference>
<accession>A0A9K3MXG6</accession>
<proteinExistence type="predicted"/>
<protein>
    <submittedName>
        <fullName evidence="1">Uncharacterized protein</fullName>
    </submittedName>
</protein>